<gene>
    <name evidence="2" type="ORF">EV380_0331</name>
</gene>
<dbReference type="OrthoDB" id="5178565at2"/>
<dbReference type="Pfam" id="PF11716">
    <property type="entry name" value="MDMPI_N"/>
    <property type="match status" value="1"/>
</dbReference>
<dbReference type="AlphaFoldDB" id="A0A4Q8AB74"/>
<evidence type="ECO:0000313" key="3">
    <source>
        <dbReference type="Proteomes" id="UP000292685"/>
    </source>
</evidence>
<reference evidence="2 3" key="1">
    <citation type="submission" date="2019-02" db="EMBL/GenBank/DDBJ databases">
        <title>Sequencing the genomes of 1000 actinobacteria strains.</title>
        <authorList>
            <person name="Klenk H.-P."/>
        </authorList>
    </citation>
    <scope>NUCLEOTIDE SEQUENCE [LARGE SCALE GENOMIC DNA]</scope>
    <source>
        <strain evidence="2 3">DSM 17364</strain>
    </source>
</reference>
<dbReference type="NCBIfam" id="TIGR03083">
    <property type="entry name" value="maleylpyruvate isomerase family mycothiol-dependent enzyme"/>
    <property type="match status" value="1"/>
</dbReference>
<dbReference type="SUPFAM" id="SSF109854">
    <property type="entry name" value="DinB/YfiT-like putative metalloenzymes"/>
    <property type="match status" value="1"/>
</dbReference>
<dbReference type="InterPro" id="IPR024344">
    <property type="entry name" value="MDMPI_metal-binding"/>
</dbReference>
<dbReference type="Gene3D" id="1.20.120.450">
    <property type="entry name" value="dinb family like domain"/>
    <property type="match status" value="1"/>
</dbReference>
<name>A0A4Q8AB74_9MICC</name>
<evidence type="ECO:0000313" key="2">
    <source>
        <dbReference type="EMBL" id="RZU60783.1"/>
    </source>
</evidence>
<proteinExistence type="predicted"/>
<dbReference type="RefSeq" id="WP_130448874.1">
    <property type="nucleotide sequence ID" value="NZ_SHLA01000001.1"/>
</dbReference>
<feature type="domain" description="Mycothiol-dependent maleylpyruvate isomerase metal-binding" evidence="1">
    <location>
        <begin position="14"/>
        <end position="97"/>
    </location>
</feature>
<evidence type="ECO:0000259" key="1">
    <source>
        <dbReference type="Pfam" id="PF11716"/>
    </source>
</evidence>
<sequence length="214" mass="22984">MGTTTNGALWALAHAERAALAEDLAALEPGQWRHQTLCGRWDVEQVVAHLIAAASLNQWQWLRSMLGARFNPGVHNQRRLQDHVGATPEETLDRFRTIVYSTTAPSSHTAAYLGEVLVHSQDIRLPLGLGRVPSVEALTPVAEFFARHDFAVDSKSNAAGFELRADDGPFAAGDGDLVTGTTLALVMAIAGRQAYLEDLEGPGVPALAARISGR</sequence>
<protein>
    <submittedName>
        <fullName evidence="2">Uncharacterized protein (TIGR03083 family)</fullName>
    </submittedName>
</protein>
<dbReference type="Proteomes" id="UP000292685">
    <property type="component" value="Unassembled WGS sequence"/>
</dbReference>
<accession>A0A4Q8AB74</accession>
<dbReference type="InterPro" id="IPR017517">
    <property type="entry name" value="Maleyloyr_isom"/>
</dbReference>
<comment type="caution">
    <text evidence="2">The sequence shown here is derived from an EMBL/GenBank/DDBJ whole genome shotgun (WGS) entry which is preliminary data.</text>
</comment>
<keyword evidence="3" id="KW-1185">Reference proteome</keyword>
<dbReference type="EMBL" id="SHLA01000001">
    <property type="protein sequence ID" value="RZU60783.1"/>
    <property type="molecule type" value="Genomic_DNA"/>
</dbReference>
<dbReference type="GO" id="GO:0046872">
    <property type="term" value="F:metal ion binding"/>
    <property type="evidence" value="ECO:0007669"/>
    <property type="project" value="InterPro"/>
</dbReference>
<dbReference type="InterPro" id="IPR034660">
    <property type="entry name" value="DinB/YfiT-like"/>
</dbReference>
<organism evidence="2 3">
    <name type="scientific">Zhihengliuella halotolerans</name>
    <dbReference type="NCBI Taxonomy" id="370736"/>
    <lineage>
        <taxon>Bacteria</taxon>
        <taxon>Bacillati</taxon>
        <taxon>Actinomycetota</taxon>
        <taxon>Actinomycetes</taxon>
        <taxon>Micrococcales</taxon>
        <taxon>Micrococcaceae</taxon>
        <taxon>Zhihengliuella</taxon>
    </lineage>
</organism>